<keyword evidence="2 4" id="KW-0328">Glycosyltransferase</keyword>
<dbReference type="FunCoup" id="A0A251TT85">
    <property type="interactions" value="289"/>
</dbReference>
<dbReference type="AlphaFoldDB" id="A0A251TT85"/>
<dbReference type="EMBL" id="MNCJ02000322">
    <property type="protein sequence ID" value="KAF5798691.1"/>
    <property type="molecule type" value="Genomic_DNA"/>
</dbReference>
<protein>
    <recommendedName>
        <fullName evidence="5">Glycosyltransferase</fullName>
        <ecNumber evidence="5">2.4.1.-</ecNumber>
    </recommendedName>
</protein>
<keyword evidence="8" id="KW-1185">Reference proteome</keyword>
<dbReference type="OMA" id="ILINTWD"/>
<evidence type="ECO:0000313" key="6">
    <source>
        <dbReference type="EMBL" id="KAF5798691.1"/>
    </source>
</evidence>
<dbReference type="EMBL" id="CM007898">
    <property type="protein sequence ID" value="OTG13786.1"/>
    <property type="molecule type" value="Genomic_DNA"/>
</dbReference>
<dbReference type="EC" id="2.4.1.-" evidence="5"/>
<dbReference type="Proteomes" id="UP000215914">
    <property type="component" value="Chromosome 9"/>
</dbReference>
<dbReference type="PANTHER" id="PTHR48046">
    <property type="entry name" value="UDP-GLYCOSYLTRANSFERASE 72E1"/>
    <property type="match status" value="1"/>
</dbReference>
<dbReference type="PANTHER" id="PTHR48046:SF1">
    <property type="entry name" value="GLYCOSYLTRANSFERASE-RELATED"/>
    <property type="match status" value="1"/>
</dbReference>
<dbReference type="InterPro" id="IPR002213">
    <property type="entry name" value="UDP_glucos_trans"/>
</dbReference>
<dbReference type="GO" id="GO:0008194">
    <property type="term" value="F:UDP-glycosyltransferase activity"/>
    <property type="evidence" value="ECO:0007669"/>
    <property type="project" value="InterPro"/>
</dbReference>
<name>A0A251TT85_HELAN</name>
<gene>
    <name evidence="7" type="ORF">HannXRQ_Chr09g0242111</name>
    <name evidence="6" type="ORF">HanXRQr2_Chr07g0295871</name>
</gene>
<accession>A0A251TT85</accession>
<proteinExistence type="inferred from homology"/>
<dbReference type="CDD" id="cd03784">
    <property type="entry name" value="GT1_Gtf-like"/>
    <property type="match status" value="1"/>
</dbReference>
<dbReference type="InParanoid" id="A0A251TT85"/>
<sequence length="480" mass="53201">MAHKQLHVAMLASPGAGHLLPILLLGHRLATHHNLRVTVLAVTATASHSLSQLITSLTTHNHLSVIQIPAADVSGVAPPDAQVILQLCVMMRETIPAIRTTISALDSRPHVLVGDIFAIESCVIAEELGIPKYVFVTGNAWFTALFTYSPVLDKLVVGEYVDQKEPLEIPGCKPVRPEDVTDPLPNRYDETYNVYLDYAVRVTLADGLLINTWEDLEPQSLDALRTNEILRSVVKYKPVYTVGPVNKRYEPELVVLKDGVIEWLDKQPNRSVIYVSFGSGGTMSAEQIKELAWGLELSRQRFVWVVRPPTGHRPDGSFFSDGQSDATFDYLPEGFLTRNKHVGFVVPSWAPQMEILNHTSVAGFLTHCGWNSVLESLTSGVPMIAWPLYAEQKMNAAMLTEELKVAMRPEVSPTEKVVDREQIARMVMNLVEGEEGKAMKMKVDILKDGTDKAISENGSSYLSIYNGNRWIRGIITHGTT</sequence>
<organism evidence="7 8">
    <name type="scientific">Helianthus annuus</name>
    <name type="common">Common sunflower</name>
    <dbReference type="NCBI Taxonomy" id="4232"/>
    <lineage>
        <taxon>Eukaryota</taxon>
        <taxon>Viridiplantae</taxon>
        <taxon>Streptophyta</taxon>
        <taxon>Embryophyta</taxon>
        <taxon>Tracheophyta</taxon>
        <taxon>Spermatophyta</taxon>
        <taxon>Magnoliopsida</taxon>
        <taxon>eudicotyledons</taxon>
        <taxon>Gunneridae</taxon>
        <taxon>Pentapetalae</taxon>
        <taxon>asterids</taxon>
        <taxon>campanulids</taxon>
        <taxon>Asterales</taxon>
        <taxon>Asteraceae</taxon>
        <taxon>Asteroideae</taxon>
        <taxon>Heliantheae alliance</taxon>
        <taxon>Heliantheae</taxon>
        <taxon>Helianthus</taxon>
    </lineage>
</organism>
<evidence type="ECO:0000256" key="2">
    <source>
        <dbReference type="ARBA" id="ARBA00022676"/>
    </source>
</evidence>
<evidence type="ECO:0000256" key="1">
    <source>
        <dbReference type="ARBA" id="ARBA00009995"/>
    </source>
</evidence>
<evidence type="ECO:0000313" key="8">
    <source>
        <dbReference type="Proteomes" id="UP000215914"/>
    </source>
</evidence>
<keyword evidence="3 4" id="KW-0808">Transferase</keyword>
<evidence type="ECO:0000256" key="3">
    <source>
        <dbReference type="ARBA" id="ARBA00022679"/>
    </source>
</evidence>
<dbReference type="Gene3D" id="3.40.50.2000">
    <property type="entry name" value="Glycogen Phosphorylase B"/>
    <property type="match status" value="2"/>
</dbReference>
<dbReference type="Gramene" id="mRNA:HanXRQr2_Chr07g0295871">
    <property type="protein sequence ID" value="mRNA:HanXRQr2_Chr07g0295871"/>
    <property type="gene ID" value="HanXRQr2_Chr07g0295871"/>
</dbReference>
<reference evidence="7" key="2">
    <citation type="submission" date="2017-02" db="EMBL/GenBank/DDBJ databases">
        <title>Sunflower complete genome.</title>
        <authorList>
            <person name="Langlade N."/>
            <person name="Munos S."/>
        </authorList>
    </citation>
    <scope>NUCLEOTIDE SEQUENCE [LARGE SCALE GENOMIC DNA]</scope>
    <source>
        <tissue evidence="7">Leaves</tissue>
    </source>
</reference>
<dbReference type="InterPro" id="IPR035595">
    <property type="entry name" value="UDP_glycos_trans_CS"/>
</dbReference>
<comment type="similarity">
    <text evidence="1 4">Belongs to the UDP-glycosyltransferase family.</text>
</comment>
<dbReference type="PROSITE" id="PS00375">
    <property type="entry name" value="UDPGT"/>
    <property type="match status" value="1"/>
</dbReference>
<evidence type="ECO:0000313" key="7">
    <source>
        <dbReference type="EMBL" id="OTG13786.1"/>
    </source>
</evidence>
<dbReference type="SUPFAM" id="SSF53756">
    <property type="entry name" value="UDP-Glycosyltransferase/glycogen phosphorylase"/>
    <property type="match status" value="1"/>
</dbReference>
<evidence type="ECO:0000256" key="5">
    <source>
        <dbReference type="RuleBase" id="RU362057"/>
    </source>
</evidence>
<dbReference type="STRING" id="4232.A0A251TT85"/>
<reference evidence="6 8" key="1">
    <citation type="journal article" date="2017" name="Nature">
        <title>The sunflower genome provides insights into oil metabolism, flowering and Asterid evolution.</title>
        <authorList>
            <person name="Badouin H."/>
            <person name="Gouzy J."/>
            <person name="Grassa C.J."/>
            <person name="Murat F."/>
            <person name="Staton S.E."/>
            <person name="Cottret L."/>
            <person name="Lelandais-Briere C."/>
            <person name="Owens G.L."/>
            <person name="Carrere S."/>
            <person name="Mayjonade B."/>
            <person name="Legrand L."/>
            <person name="Gill N."/>
            <person name="Kane N.C."/>
            <person name="Bowers J.E."/>
            <person name="Hubner S."/>
            <person name="Bellec A."/>
            <person name="Berard A."/>
            <person name="Berges H."/>
            <person name="Blanchet N."/>
            <person name="Boniface M.C."/>
            <person name="Brunel D."/>
            <person name="Catrice O."/>
            <person name="Chaidir N."/>
            <person name="Claudel C."/>
            <person name="Donnadieu C."/>
            <person name="Faraut T."/>
            <person name="Fievet G."/>
            <person name="Helmstetter N."/>
            <person name="King M."/>
            <person name="Knapp S.J."/>
            <person name="Lai Z."/>
            <person name="Le Paslier M.C."/>
            <person name="Lippi Y."/>
            <person name="Lorenzon L."/>
            <person name="Mandel J.R."/>
            <person name="Marage G."/>
            <person name="Marchand G."/>
            <person name="Marquand E."/>
            <person name="Bret-Mestries E."/>
            <person name="Morien E."/>
            <person name="Nambeesan S."/>
            <person name="Nguyen T."/>
            <person name="Pegot-Espagnet P."/>
            <person name="Pouilly N."/>
            <person name="Raftis F."/>
            <person name="Sallet E."/>
            <person name="Schiex T."/>
            <person name="Thomas J."/>
            <person name="Vandecasteele C."/>
            <person name="Vares D."/>
            <person name="Vear F."/>
            <person name="Vautrin S."/>
            <person name="Crespi M."/>
            <person name="Mangin B."/>
            <person name="Burke J.M."/>
            <person name="Salse J."/>
            <person name="Munos S."/>
            <person name="Vincourt P."/>
            <person name="Rieseberg L.H."/>
            <person name="Langlade N.B."/>
        </authorList>
    </citation>
    <scope>NUCLEOTIDE SEQUENCE [LARGE SCALE GENOMIC DNA]</scope>
    <source>
        <strain evidence="8">cv. SF193</strain>
        <tissue evidence="6">Leaves</tissue>
    </source>
</reference>
<dbReference type="FunFam" id="3.40.50.2000:FF:000051">
    <property type="entry name" value="Glycosyltransferase"/>
    <property type="match status" value="1"/>
</dbReference>
<reference evidence="6" key="3">
    <citation type="submission" date="2020-06" db="EMBL/GenBank/DDBJ databases">
        <title>Helianthus annuus Genome sequencing and assembly Release 2.</title>
        <authorList>
            <person name="Gouzy J."/>
            <person name="Langlade N."/>
            <person name="Munos S."/>
        </authorList>
    </citation>
    <scope>NUCLEOTIDE SEQUENCE</scope>
    <source>
        <tissue evidence="6">Leaves</tissue>
    </source>
</reference>
<evidence type="ECO:0000256" key="4">
    <source>
        <dbReference type="RuleBase" id="RU003718"/>
    </source>
</evidence>
<dbReference type="Pfam" id="PF00201">
    <property type="entry name" value="UDPGT"/>
    <property type="match status" value="1"/>
</dbReference>